<evidence type="ECO:0000313" key="4">
    <source>
        <dbReference type="Proteomes" id="UP000659654"/>
    </source>
</evidence>
<dbReference type="EMBL" id="CAJFDI010000001">
    <property type="protein sequence ID" value="CAD5207922.1"/>
    <property type="molecule type" value="Genomic_DNA"/>
</dbReference>
<evidence type="ECO:0000313" key="2">
    <source>
        <dbReference type="EMBL" id="CAD5207922.1"/>
    </source>
</evidence>
<name>A0A1I7S6Y5_BURXY</name>
<reference evidence="5" key="1">
    <citation type="submission" date="2016-11" db="UniProtKB">
        <authorList>
            <consortium name="WormBaseParasite"/>
        </authorList>
    </citation>
    <scope>IDENTIFICATION</scope>
</reference>
<keyword evidence="1" id="KW-0732">Signal</keyword>
<dbReference type="Proteomes" id="UP000582659">
    <property type="component" value="Unassembled WGS sequence"/>
</dbReference>
<dbReference type="WBParaSite" id="BXY_0877400.1">
    <property type="protein sequence ID" value="BXY_0877400.1"/>
    <property type="gene ID" value="BXY_0877400"/>
</dbReference>
<feature type="chain" id="PRO_5035359843" evidence="1">
    <location>
        <begin position="22"/>
        <end position="97"/>
    </location>
</feature>
<dbReference type="AlphaFoldDB" id="A0A1I7S6Y5"/>
<sequence length="97" mass="11147">MDGCHPALFLLMIVNVDVLQGQEERGCAQHYSVNGNNRTKPVCKKDEICVELGVKNFTVYVEDHSDYYDPFDYMSVVSRYKGGLYTYENLQLKTGKR</sequence>
<gene>
    <name evidence="2" type="ORF">BXYJ_LOCUS167</name>
</gene>
<organism evidence="3 5">
    <name type="scientific">Bursaphelenchus xylophilus</name>
    <name type="common">Pinewood nematode worm</name>
    <name type="synonym">Aphelenchoides xylophilus</name>
    <dbReference type="NCBI Taxonomy" id="6326"/>
    <lineage>
        <taxon>Eukaryota</taxon>
        <taxon>Metazoa</taxon>
        <taxon>Ecdysozoa</taxon>
        <taxon>Nematoda</taxon>
        <taxon>Chromadorea</taxon>
        <taxon>Rhabditida</taxon>
        <taxon>Tylenchina</taxon>
        <taxon>Tylenchomorpha</taxon>
        <taxon>Aphelenchoidea</taxon>
        <taxon>Aphelenchoididae</taxon>
        <taxon>Bursaphelenchus</taxon>
    </lineage>
</organism>
<reference evidence="2" key="2">
    <citation type="submission" date="2020-09" db="EMBL/GenBank/DDBJ databases">
        <authorList>
            <person name="Kikuchi T."/>
        </authorList>
    </citation>
    <scope>NUCLEOTIDE SEQUENCE</scope>
    <source>
        <strain evidence="2">Ka4C1</strain>
    </source>
</reference>
<feature type="signal peptide" evidence="1">
    <location>
        <begin position="1"/>
        <end position="21"/>
    </location>
</feature>
<dbReference type="Proteomes" id="UP000095284">
    <property type="component" value="Unplaced"/>
</dbReference>
<dbReference type="EMBL" id="CAJFCV020000001">
    <property type="protein sequence ID" value="CAG9079579.1"/>
    <property type="molecule type" value="Genomic_DNA"/>
</dbReference>
<evidence type="ECO:0000256" key="1">
    <source>
        <dbReference type="SAM" id="SignalP"/>
    </source>
</evidence>
<keyword evidence="4" id="KW-1185">Reference proteome</keyword>
<evidence type="ECO:0000313" key="5">
    <source>
        <dbReference type="WBParaSite" id="BXY_0877400.1"/>
    </source>
</evidence>
<evidence type="ECO:0000313" key="3">
    <source>
        <dbReference type="Proteomes" id="UP000095284"/>
    </source>
</evidence>
<proteinExistence type="predicted"/>
<accession>A0A1I7S6Y5</accession>
<protein>
    <submittedName>
        <fullName evidence="2">(pine wood nematode) hypothetical protein</fullName>
    </submittedName>
</protein>
<dbReference type="Proteomes" id="UP000659654">
    <property type="component" value="Unassembled WGS sequence"/>
</dbReference>